<reference evidence="1" key="1">
    <citation type="submission" date="2018-11" db="EMBL/GenBank/DDBJ databases">
        <authorList>
            <consortium name="Pathogen Informatics"/>
        </authorList>
    </citation>
    <scope>NUCLEOTIDE SEQUENCE</scope>
</reference>
<comment type="caution">
    <text evidence="1">The sequence shown here is derived from an EMBL/GenBank/DDBJ whole genome shotgun (WGS) entry which is preliminary data.</text>
</comment>
<evidence type="ECO:0000313" key="2">
    <source>
        <dbReference type="Proteomes" id="UP000784294"/>
    </source>
</evidence>
<accession>A0A3S5FGE1</accession>
<sequence length="141" mass="15627">MVRVPPGVRMRQRRDAVEIADYFSRDENTYFFYSLDYHHKLRPLLAEKRANPDSTGAVRSTNGLPRSLGRAACPSEDVARLEPVIATQNGALWPLGPVICRQSIEMCGSQFDPVGLCANPGRSFHQAEAVEKHDPVSCEGT</sequence>
<evidence type="ECO:0000313" key="1">
    <source>
        <dbReference type="EMBL" id="VEL37584.1"/>
    </source>
</evidence>
<protein>
    <submittedName>
        <fullName evidence="1">Uncharacterized protein</fullName>
    </submittedName>
</protein>
<dbReference type="Proteomes" id="UP000784294">
    <property type="component" value="Unassembled WGS sequence"/>
</dbReference>
<organism evidence="1 2">
    <name type="scientific">Protopolystoma xenopodis</name>
    <dbReference type="NCBI Taxonomy" id="117903"/>
    <lineage>
        <taxon>Eukaryota</taxon>
        <taxon>Metazoa</taxon>
        <taxon>Spiralia</taxon>
        <taxon>Lophotrochozoa</taxon>
        <taxon>Platyhelminthes</taxon>
        <taxon>Monogenea</taxon>
        <taxon>Polyopisthocotylea</taxon>
        <taxon>Polystomatidea</taxon>
        <taxon>Polystomatidae</taxon>
        <taxon>Protopolystoma</taxon>
    </lineage>
</organism>
<proteinExistence type="predicted"/>
<keyword evidence="2" id="KW-1185">Reference proteome</keyword>
<dbReference type="AlphaFoldDB" id="A0A3S5FGE1"/>
<dbReference type="EMBL" id="CAAALY010255429">
    <property type="protein sequence ID" value="VEL37584.1"/>
    <property type="molecule type" value="Genomic_DNA"/>
</dbReference>
<gene>
    <name evidence="1" type="ORF">PXEA_LOCUS31024</name>
</gene>
<name>A0A3S5FGE1_9PLAT</name>